<name>A0ACC1KCJ8_9FUNG</name>
<dbReference type="Proteomes" id="UP001140066">
    <property type="component" value="Unassembled WGS sequence"/>
</dbReference>
<reference evidence="1" key="1">
    <citation type="submission" date="2022-07" db="EMBL/GenBank/DDBJ databases">
        <title>Phylogenomic reconstructions and comparative analyses of Kickxellomycotina fungi.</title>
        <authorList>
            <person name="Reynolds N.K."/>
            <person name="Stajich J.E."/>
            <person name="Barry K."/>
            <person name="Grigoriev I.V."/>
            <person name="Crous P."/>
            <person name="Smith M.E."/>
        </authorList>
    </citation>
    <scope>NUCLEOTIDE SEQUENCE</scope>
    <source>
        <strain evidence="1">BCRC 34191</strain>
    </source>
</reference>
<evidence type="ECO:0000313" key="2">
    <source>
        <dbReference type="Proteomes" id="UP001140066"/>
    </source>
</evidence>
<dbReference type="EMBL" id="JANBUK010001028">
    <property type="protein sequence ID" value="KAJ2786825.1"/>
    <property type="molecule type" value="Genomic_DNA"/>
</dbReference>
<protein>
    <submittedName>
        <fullName evidence="1">Uncharacterized protein</fullName>
    </submittedName>
</protein>
<organism evidence="1 2">
    <name type="scientific">Coemansia linderi</name>
    <dbReference type="NCBI Taxonomy" id="2663919"/>
    <lineage>
        <taxon>Eukaryota</taxon>
        <taxon>Fungi</taxon>
        <taxon>Fungi incertae sedis</taxon>
        <taxon>Zoopagomycota</taxon>
        <taxon>Kickxellomycotina</taxon>
        <taxon>Kickxellomycetes</taxon>
        <taxon>Kickxellales</taxon>
        <taxon>Kickxellaceae</taxon>
        <taxon>Coemansia</taxon>
    </lineage>
</organism>
<keyword evidence="2" id="KW-1185">Reference proteome</keyword>
<comment type="caution">
    <text evidence="1">The sequence shown here is derived from an EMBL/GenBank/DDBJ whole genome shotgun (WGS) entry which is preliminary data.</text>
</comment>
<gene>
    <name evidence="1" type="ORF">GGI18_003211</name>
</gene>
<evidence type="ECO:0000313" key="1">
    <source>
        <dbReference type="EMBL" id="KAJ2786825.1"/>
    </source>
</evidence>
<accession>A0ACC1KCJ8</accession>
<proteinExistence type="predicted"/>
<sequence>MAQASTFQRLPGFILKKICQYTTLRHVEHRKPSGVDESFRFTYRTDLFSSLCKEWTEVASELYFRDYTIDVLGDQNEVNGYGKLNVKNMPLNFGVGIENIDHNWQLAIEVDWPTRASKLMPTVVTGLSALLIDMPNDVGMVEALIHQNARTLSSLRISSPPLDGRVNVFETPCGKAVFYPMLEKLAVSSLQKVPKPNYSLGDAPVLLPRLADLAVLWGHPFHDDVLFRGNNATLKRILLMLDEEFMAILNKFKVFGVSNRPKLKHATLWNNPLGRGGTAEQSRLFNLLALSMASKVSYLVLQSRKPTDMLVSSITQQPAIATLQCLKLINSTLSFGTLLALIESLPLLSEIALMKLVPEQKHSEMDMRTLLEHLIASYRPLSNRLQYVKYCTGKVEDSMDYEATCSMFLALLCPRFTRFVVNGWLRKKFNRGIRNAIKTEPFINYAERLGRLAFNDVGENNMKFKARPLGSY</sequence>